<proteinExistence type="predicted"/>
<evidence type="ECO:0000313" key="4">
    <source>
        <dbReference type="EMBL" id="VDK44054.1"/>
    </source>
</evidence>
<protein>
    <submittedName>
        <fullName evidence="4">Uncharacterized protein</fullName>
    </submittedName>
</protein>
<dbReference type="AlphaFoldDB" id="A0A3P6RHJ3"/>
<keyword evidence="2 3" id="KW-0040">ANK repeat</keyword>
<feature type="repeat" description="ANK" evidence="3">
    <location>
        <begin position="42"/>
        <end position="74"/>
    </location>
</feature>
<evidence type="ECO:0000256" key="3">
    <source>
        <dbReference type="PROSITE-ProRule" id="PRU00023"/>
    </source>
</evidence>
<keyword evidence="5" id="KW-1185">Reference proteome</keyword>
<dbReference type="PROSITE" id="PS50088">
    <property type="entry name" value="ANK_REPEAT"/>
    <property type="match status" value="2"/>
</dbReference>
<keyword evidence="1" id="KW-0677">Repeat</keyword>
<dbReference type="PANTHER" id="PTHR24173">
    <property type="entry name" value="ANKYRIN REPEAT CONTAINING"/>
    <property type="match status" value="1"/>
</dbReference>
<organism evidence="4 5">
    <name type="scientific">Gongylonema pulchrum</name>
    <dbReference type="NCBI Taxonomy" id="637853"/>
    <lineage>
        <taxon>Eukaryota</taxon>
        <taxon>Metazoa</taxon>
        <taxon>Ecdysozoa</taxon>
        <taxon>Nematoda</taxon>
        <taxon>Chromadorea</taxon>
        <taxon>Rhabditida</taxon>
        <taxon>Spirurina</taxon>
        <taxon>Spiruromorpha</taxon>
        <taxon>Spiruroidea</taxon>
        <taxon>Gongylonematidae</taxon>
        <taxon>Gongylonema</taxon>
    </lineage>
</organism>
<sequence>MYALDRDRLGVMHCAANHGHEHILEYIINTLDRTIIDSVDRNGDTSLFYAVTLGHYDCARLLLLSGANVNHQDNYLRCASHCAAAKGQLRLLKLLKHFGGSFEIQNRRGDLPIHEAIQAGAKDCVEYLLALHPSAVDAANHEGRTGLHLAAATGNMDMVILLCTRNATINPLMLYKVKQ</sequence>
<dbReference type="InterPro" id="IPR036770">
    <property type="entry name" value="Ankyrin_rpt-contain_sf"/>
</dbReference>
<evidence type="ECO:0000313" key="5">
    <source>
        <dbReference type="Proteomes" id="UP000271098"/>
    </source>
</evidence>
<dbReference type="SMART" id="SM00248">
    <property type="entry name" value="ANK"/>
    <property type="match status" value="5"/>
</dbReference>
<dbReference type="InterPro" id="IPR002110">
    <property type="entry name" value="Ankyrin_rpt"/>
</dbReference>
<gene>
    <name evidence="4" type="ORF">GPUH_LOCUS4309</name>
</gene>
<dbReference type="Pfam" id="PF12796">
    <property type="entry name" value="Ank_2"/>
    <property type="match status" value="2"/>
</dbReference>
<evidence type="ECO:0000256" key="1">
    <source>
        <dbReference type="ARBA" id="ARBA00022737"/>
    </source>
</evidence>
<dbReference type="OrthoDB" id="10258888at2759"/>
<evidence type="ECO:0000256" key="2">
    <source>
        <dbReference type="ARBA" id="ARBA00023043"/>
    </source>
</evidence>
<dbReference type="Gene3D" id="1.25.40.20">
    <property type="entry name" value="Ankyrin repeat-containing domain"/>
    <property type="match status" value="2"/>
</dbReference>
<feature type="repeat" description="ANK" evidence="3">
    <location>
        <begin position="142"/>
        <end position="170"/>
    </location>
</feature>
<dbReference type="SUPFAM" id="SSF48403">
    <property type="entry name" value="Ankyrin repeat"/>
    <property type="match status" value="1"/>
</dbReference>
<reference evidence="4 5" key="1">
    <citation type="submission" date="2018-11" db="EMBL/GenBank/DDBJ databases">
        <authorList>
            <consortium name="Pathogen Informatics"/>
        </authorList>
    </citation>
    <scope>NUCLEOTIDE SEQUENCE [LARGE SCALE GENOMIC DNA]</scope>
</reference>
<dbReference type="Proteomes" id="UP000271098">
    <property type="component" value="Unassembled WGS sequence"/>
</dbReference>
<dbReference type="PROSITE" id="PS50297">
    <property type="entry name" value="ANK_REP_REGION"/>
    <property type="match status" value="2"/>
</dbReference>
<name>A0A3P6RHJ3_9BILA</name>
<accession>A0A3P6RHJ3</accession>
<dbReference type="EMBL" id="UYRT01008015">
    <property type="protein sequence ID" value="VDK44054.1"/>
    <property type="molecule type" value="Genomic_DNA"/>
</dbReference>
<dbReference type="PANTHER" id="PTHR24173:SF74">
    <property type="entry name" value="ANKYRIN REPEAT DOMAIN-CONTAINING PROTEIN 16"/>
    <property type="match status" value="1"/>
</dbReference>